<dbReference type="Proteomes" id="UP001107961">
    <property type="component" value="Unassembled WGS sequence"/>
</dbReference>
<dbReference type="Pfam" id="PF10096">
    <property type="entry name" value="DUF2334"/>
    <property type="match status" value="1"/>
</dbReference>
<dbReference type="SUPFAM" id="SSF88713">
    <property type="entry name" value="Glycoside hydrolase/deacetylase"/>
    <property type="match status" value="1"/>
</dbReference>
<dbReference type="AlphaFoldDB" id="A0A9Q3W4W7"/>
<dbReference type="Gene3D" id="3.20.20.370">
    <property type="entry name" value="Glycoside hydrolase/deacetylase"/>
    <property type="match status" value="1"/>
</dbReference>
<organism evidence="1 2">
    <name type="scientific">Alloalcanivorax xenomutans</name>
    <dbReference type="NCBI Taxonomy" id="1094342"/>
    <lineage>
        <taxon>Bacteria</taxon>
        <taxon>Pseudomonadati</taxon>
        <taxon>Pseudomonadota</taxon>
        <taxon>Gammaproteobacteria</taxon>
        <taxon>Oceanospirillales</taxon>
        <taxon>Alcanivoracaceae</taxon>
        <taxon>Alloalcanivorax</taxon>
    </lineage>
</organism>
<dbReference type="GO" id="GO:0005975">
    <property type="term" value="P:carbohydrate metabolic process"/>
    <property type="evidence" value="ECO:0007669"/>
    <property type="project" value="InterPro"/>
</dbReference>
<reference evidence="1" key="1">
    <citation type="submission" date="2022-01" db="EMBL/GenBank/DDBJ databases">
        <authorList>
            <person name="Karlyshev A.V."/>
            <person name="Jaspars M."/>
        </authorList>
    </citation>
    <scope>NUCLEOTIDE SEQUENCE</scope>
    <source>
        <strain evidence="1">AGSA3-2</strain>
    </source>
</reference>
<name>A0A9Q3W4W7_9GAMM</name>
<dbReference type="InterPro" id="IPR011330">
    <property type="entry name" value="Glyco_hydro/deAcase_b/a-brl"/>
</dbReference>
<dbReference type="CDD" id="cd11374">
    <property type="entry name" value="CE4_u10"/>
    <property type="match status" value="1"/>
</dbReference>
<evidence type="ECO:0000313" key="1">
    <source>
        <dbReference type="EMBL" id="MCE7508624.1"/>
    </source>
</evidence>
<accession>A0A9Q3W4W7</accession>
<comment type="caution">
    <text evidence="1">The sequence shown here is derived from an EMBL/GenBank/DDBJ whole genome shotgun (WGS) entry which is preliminary data.</text>
</comment>
<dbReference type="EMBL" id="JAJVKT010000008">
    <property type="protein sequence ID" value="MCE7508624.1"/>
    <property type="molecule type" value="Genomic_DNA"/>
</dbReference>
<evidence type="ECO:0000313" key="2">
    <source>
        <dbReference type="Proteomes" id="UP001107961"/>
    </source>
</evidence>
<dbReference type="RefSeq" id="WP_233925732.1">
    <property type="nucleotide sequence ID" value="NZ_JAJVKT010000008.1"/>
</dbReference>
<dbReference type="InterPro" id="IPR018763">
    <property type="entry name" value="DUF2334"/>
</dbReference>
<protein>
    <submittedName>
        <fullName evidence="1">Polysaccharide deacetylase family protein</fullName>
    </submittedName>
</protein>
<keyword evidence="2" id="KW-1185">Reference proteome</keyword>
<gene>
    <name evidence="1" type="ORF">LZG35_08240</name>
</gene>
<proteinExistence type="predicted"/>
<sequence length="257" mass="28953">MAPRPDSRPDSAFLLSLHDVCPATWADYQPLLRALERHPRIPLTLLVVPDFHGGGRFIDDEPFCQALEQRRRRGDELVLHGYFHHDDSPPPATPGGWVRRRLLTHEGEFAALDGETAAARIQRGLAMFHQLGWPARGFVPPGWMTSAGSRAAIAEAGFSYWTDRDGFHCPGSGLFLATPTLVWSARSPWRRGLFQGVNLAREWVYRSAPVLRLAVHPVDMRHQRSRRAWIATIERLAGCRRALTKSQWLDELTGDAV</sequence>